<dbReference type="EMBL" id="UIHC01000005">
    <property type="protein sequence ID" value="SUZ31072.1"/>
    <property type="molecule type" value="Genomic_DNA"/>
</dbReference>
<sequence length="44" mass="4988">MVNAYAALQHEQPPDRDNMYLKRDIRIALAFVSPLRSDTGGVTR</sequence>
<dbReference type="AlphaFoldDB" id="A0A3B0M4W5"/>
<name>A0A3B0M4W5_9RHOB</name>
<accession>A0A3B0M4W5</accession>
<evidence type="ECO:0000313" key="1">
    <source>
        <dbReference type="EMBL" id="SUZ31072.1"/>
    </source>
</evidence>
<proteinExistence type="predicted"/>
<dbReference type="Proteomes" id="UP000272908">
    <property type="component" value="Unassembled WGS sequence"/>
</dbReference>
<evidence type="ECO:0000313" key="2">
    <source>
        <dbReference type="Proteomes" id="UP000272908"/>
    </source>
</evidence>
<organism evidence="1 2">
    <name type="scientific">Roseinatronobacter ekhonensis</name>
    <dbReference type="NCBI Taxonomy" id="254356"/>
    <lineage>
        <taxon>Bacteria</taxon>
        <taxon>Pseudomonadati</taxon>
        <taxon>Pseudomonadota</taxon>
        <taxon>Alphaproteobacteria</taxon>
        <taxon>Rhodobacterales</taxon>
        <taxon>Paracoccaceae</taxon>
        <taxon>Roseinatronobacter</taxon>
    </lineage>
</organism>
<reference evidence="2" key="1">
    <citation type="submission" date="2018-08" db="EMBL/GenBank/DDBJ databases">
        <authorList>
            <person name="Rodrigo-Torres L."/>
            <person name="Arahal R. D."/>
            <person name="Lucena T."/>
        </authorList>
    </citation>
    <scope>NUCLEOTIDE SEQUENCE [LARGE SCALE GENOMIC DNA]</scope>
    <source>
        <strain evidence="2">CECT 7235</strain>
    </source>
</reference>
<protein>
    <submittedName>
        <fullName evidence="1">Uncharacterized protein</fullName>
    </submittedName>
</protein>
<keyword evidence="2" id="KW-1185">Reference proteome</keyword>
<gene>
    <name evidence="1" type="ORF">ROE7235_00804</name>
</gene>